<dbReference type="GeneID" id="132709964"/>
<sequence length="113" mass="12937">MKVFALTILLISICYVQGGLVKRQAEEEPQAEVANVLTAPFTEFIRRLQQETEGFASSVQEKFGQTTVERIRTQFETAFQQFQDSLTPLTEQMRQHVDRLFPRPTQQATEDAA</sequence>
<dbReference type="InterPro" id="IPR006801">
    <property type="entry name" value="ApoA-II"/>
</dbReference>
<dbReference type="RefSeq" id="XP_060541040.1">
    <property type="nucleotide sequence ID" value="XM_060685057.1"/>
</dbReference>
<evidence type="ECO:0000313" key="2">
    <source>
        <dbReference type="Proteomes" id="UP001652622"/>
    </source>
</evidence>
<keyword evidence="1" id="KW-0732">Signal</keyword>
<accession>A0ABM3YY31</accession>
<keyword evidence="2" id="KW-1185">Reference proteome</keyword>
<dbReference type="Pfam" id="PF04711">
    <property type="entry name" value="ApoA-II"/>
    <property type="match status" value="1"/>
</dbReference>
<protein>
    <submittedName>
        <fullName evidence="3">Apolipoprotein A-II-like</fullName>
    </submittedName>
</protein>
<name>A0ABM3YY31_PANGU</name>
<reference evidence="3" key="1">
    <citation type="submission" date="2025-08" db="UniProtKB">
        <authorList>
            <consortium name="RefSeq"/>
        </authorList>
    </citation>
    <scope>IDENTIFICATION</scope>
    <source>
        <tissue evidence="3">Blood</tissue>
    </source>
</reference>
<feature type="signal peptide" evidence="1">
    <location>
        <begin position="1"/>
        <end position="18"/>
    </location>
</feature>
<gene>
    <name evidence="3" type="primary">LOC132709964</name>
</gene>
<feature type="chain" id="PRO_5045866512" evidence="1">
    <location>
        <begin position="19"/>
        <end position="113"/>
    </location>
</feature>
<evidence type="ECO:0000256" key="1">
    <source>
        <dbReference type="SAM" id="SignalP"/>
    </source>
</evidence>
<dbReference type="SUPFAM" id="SSF58113">
    <property type="entry name" value="Apolipoprotein A-I"/>
    <property type="match status" value="1"/>
</dbReference>
<proteinExistence type="predicted"/>
<organism evidence="2 3">
    <name type="scientific">Pantherophis guttatus</name>
    <name type="common">Corn snake</name>
    <name type="synonym">Elaphe guttata</name>
    <dbReference type="NCBI Taxonomy" id="94885"/>
    <lineage>
        <taxon>Eukaryota</taxon>
        <taxon>Metazoa</taxon>
        <taxon>Chordata</taxon>
        <taxon>Craniata</taxon>
        <taxon>Vertebrata</taxon>
        <taxon>Euteleostomi</taxon>
        <taxon>Lepidosauria</taxon>
        <taxon>Squamata</taxon>
        <taxon>Bifurcata</taxon>
        <taxon>Unidentata</taxon>
        <taxon>Episquamata</taxon>
        <taxon>Toxicofera</taxon>
        <taxon>Serpentes</taxon>
        <taxon>Colubroidea</taxon>
        <taxon>Colubridae</taxon>
        <taxon>Colubrinae</taxon>
        <taxon>Pantherophis</taxon>
    </lineage>
</organism>
<evidence type="ECO:0000313" key="3">
    <source>
        <dbReference type="RefSeq" id="XP_060541040.1"/>
    </source>
</evidence>
<dbReference type="Proteomes" id="UP001652622">
    <property type="component" value="Unplaced"/>
</dbReference>